<dbReference type="InterPro" id="IPR048993">
    <property type="entry name" value="SSRP1-like_PH1"/>
</dbReference>
<dbReference type="SMART" id="SM01287">
    <property type="entry name" value="Rtt106"/>
    <property type="match status" value="1"/>
</dbReference>
<dbReference type="CDD" id="cd13230">
    <property type="entry name" value="PH1_SSRP1-like"/>
    <property type="match status" value="1"/>
</dbReference>
<evidence type="ECO:0000256" key="3">
    <source>
        <dbReference type="ARBA" id="ARBA00022705"/>
    </source>
</evidence>
<dbReference type="FunFam" id="2.30.29.150:FF:000001">
    <property type="entry name" value="Fact complex subunit ssrp1"/>
    <property type="match status" value="1"/>
</dbReference>
<evidence type="ECO:0000256" key="2">
    <source>
        <dbReference type="ARBA" id="ARBA00022454"/>
    </source>
</evidence>
<evidence type="ECO:0000256" key="8">
    <source>
        <dbReference type="ARBA" id="ARBA00023242"/>
    </source>
</evidence>
<dbReference type="OrthoDB" id="498543at2759"/>
<feature type="domain" description="Histone chaperone RTT106/FACT complex subunit SPT16-like middle" evidence="11">
    <location>
        <begin position="371"/>
        <end position="465"/>
    </location>
</feature>
<evidence type="ECO:0000256" key="5">
    <source>
        <dbReference type="ARBA" id="ARBA00023015"/>
    </source>
</evidence>
<keyword evidence="13" id="KW-1185">Reference proteome</keyword>
<evidence type="ECO:0000256" key="10">
    <source>
        <dbReference type="SAM" id="MobiDB-lite"/>
    </source>
</evidence>
<dbReference type="PANTHER" id="PTHR45849:SF1">
    <property type="entry name" value="FACT COMPLEX SUBUNIT SSRP1"/>
    <property type="match status" value="1"/>
</dbReference>
<sequence>MGDSKVSQFDNIYFGISNHIGKLRMAVNGIGWKAAKIEKLHTIKSDEMSRFYWMRSIKQYELSIATKDGNVTRFLNFQRDDFETLKDIIKSYYKQNIEVKEMSLKGWNWGKAEFEGADLVFNVEEKPMFEIPLNQVANTNLVGKNEVSIEFAQPEDPETSKSKSNDMDELVEVRFYIPTVAKSKEKKDNEDNSDKGSDEEQSEEDEQTQNAAELFYQSIKSRADLTTSGETICMFPDTLLLLPRGRYDIDMFSTFLRLRGKTYDYKLLYNQVLNLFLLPKPDDTLVMFILEIDPPLRQGQTRYPFLVLQFNKDEELEMDLTFDDELNQKNFNGKLEKHYDAPKHEVISNVFRAITKRKIALPGTYRSHHGAFAFKASFKANEGLMYPLEKCIIFAPKPVVLIPLSEIASIMFSRVGGPSSAGSRTFDMKINLKSGVNHPFSSVNREEYPYIETYLKSKKIKIIDEAQEESLLFKDLGDDSDDSDIVAKEMRNSAGEEDDEESEDEDFIGGSSSSESEVTDDDDEVADDDVDDESPAKKQKK</sequence>
<dbReference type="Pfam" id="PF08512">
    <property type="entry name" value="Rttp106-like_middle"/>
    <property type="match status" value="1"/>
</dbReference>
<dbReference type="InterPro" id="IPR035417">
    <property type="entry name" value="SSRP1/POB3_N"/>
</dbReference>
<dbReference type="Gene3D" id="2.30.29.220">
    <property type="entry name" value="Structure-specific recognition protein (SSRP1)"/>
    <property type="match status" value="1"/>
</dbReference>
<dbReference type="InterPro" id="IPR011993">
    <property type="entry name" value="PH-like_dom_sf"/>
</dbReference>
<protein>
    <recommendedName>
        <fullName evidence="9">FACT complex subunit POB3</fullName>
    </recommendedName>
</protein>
<dbReference type="Proteomes" id="UP000070444">
    <property type="component" value="Unassembled WGS sequence"/>
</dbReference>
<keyword evidence="7 9" id="KW-0234">DNA repair</keyword>
<feature type="region of interest" description="Disordered" evidence="10">
    <location>
        <begin position="481"/>
        <end position="541"/>
    </location>
</feature>
<keyword evidence="3 9" id="KW-0235">DNA replication</keyword>
<dbReference type="STRING" id="796925.A0A137NYG5"/>
<dbReference type="AlphaFoldDB" id="A0A137NYG5"/>
<comment type="similarity">
    <text evidence="1 9">Belongs to the SSRP1 family.</text>
</comment>
<keyword evidence="4 9" id="KW-0227">DNA damage</keyword>
<feature type="compositionally biased region" description="Acidic residues" evidence="10">
    <location>
        <begin position="495"/>
        <end position="507"/>
    </location>
</feature>
<comment type="subcellular location">
    <subcellularLocation>
        <location evidence="9">Nucleus</location>
    </subcellularLocation>
    <subcellularLocation>
        <location evidence="9">Chromosome</location>
    </subcellularLocation>
</comment>
<evidence type="ECO:0000256" key="6">
    <source>
        <dbReference type="ARBA" id="ARBA00023163"/>
    </source>
</evidence>
<dbReference type="PRINTS" id="PR00887">
    <property type="entry name" value="SSRCOGNITION"/>
</dbReference>
<dbReference type="GO" id="GO:0042393">
    <property type="term" value="F:histone binding"/>
    <property type="evidence" value="ECO:0007669"/>
    <property type="project" value="TreeGrafter"/>
</dbReference>
<dbReference type="Pfam" id="PF21103">
    <property type="entry name" value="PH1_SSRP1-like"/>
    <property type="match status" value="1"/>
</dbReference>
<dbReference type="InterPro" id="IPR038167">
    <property type="entry name" value="SSRP1_sf"/>
</dbReference>
<dbReference type="Pfam" id="PF17292">
    <property type="entry name" value="POB3_N"/>
    <property type="match status" value="1"/>
</dbReference>
<dbReference type="OMA" id="QVVTKIF"/>
<evidence type="ECO:0000256" key="1">
    <source>
        <dbReference type="ARBA" id="ARBA00010060"/>
    </source>
</evidence>
<proteinExistence type="inferred from homology"/>
<gene>
    <name evidence="12" type="ORF">CONCODRAFT_10181</name>
</gene>
<dbReference type="SUPFAM" id="SSF50729">
    <property type="entry name" value="PH domain-like"/>
    <property type="match status" value="1"/>
</dbReference>
<dbReference type="GO" id="GO:0006260">
    <property type="term" value="P:DNA replication"/>
    <property type="evidence" value="ECO:0007669"/>
    <property type="project" value="UniProtKB-KW"/>
</dbReference>
<feature type="region of interest" description="Disordered" evidence="10">
    <location>
        <begin position="183"/>
        <end position="209"/>
    </location>
</feature>
<keyword evidence="8 9" id="KW-0539">Nucleus</keyword>
<accession>A0A137NYG5</accession>
<dbReference type="PANTHER" id="PTHR45849">
    <property type="entry name" value="FACT COMPLEX SUBUNIT SSRP1"/>
    <property type="match status" value="1"/>
</dbReference>
<dbReference type="CDD" id="cd13231">
    <property type="entry name" value="PH2_SSRP1-like"/>
    <property type="match status" value="1"/>
</dbReference>
<feature type="compositionally biased region" description="Acidic residues" evidence="10">
    <location>
        <begin position="517"/>
        <end position="533"/>
    </location>
</feature>
<dbReference type="Gene3D" id="2.30.29.30">
    <property type="entry name" value="Pleckstrin-homology domain (PH domain)/Phosphotyrosine-binding domain (PTB)"/>
    <property type="match status" value="2"/>
</dbReference>
<dbReference type="GO" id="GO:0003677">
    <property type="term" value="F:DNA binding"/>
    <property type="evidence" value="ECO:0007669"/>
    <property type="project" value="InterPro"/>
</dbReference>
<dbReference type="InterPro" id="IPR024954">
    <property type="entry name" value="SSRP1_DD"/>
</dbReference>
<dbReference type="InterPro" id="IPR013719">
    <property type="entry name" value="RTT106/SPT16-like_middle_dom"/>
</dbReference>
<evidence type="ECO:0000256" key="9">
    <source>
        <dbReference type="RuleBase" id="RU364013"/>
    </source>
</evidence>
<evidence type="ECO:0000259" key="11">
    <source>
        <dbReference type="SMART" id="SM01287"/>
    </source>
</evidence>
<dbReference type="Gene3D" id="2.30.29.150">
    <property type="match status" value="1"/>
</dbReference>
<keyword evidence="5 9" id="KW-0805">Transcription regulation</keyword>
<dbReference type="GO" id="GO:0031491">
    <property type="term" value="F:nucleosome binding"/>
    <property type="evidence" value="ECO:0007669"/>
    <property type="project" value="TreeGrafter"/>
</dbReference>
<dbReference type="InterPro" id="IPR000969">
    <property type="entry name" value="SSRP1/POB3"/>
</dbReference>
<evidence type="ECO:0000256" key="4">
    <source>
        <dbReference type="ARBA" id="ARBA00022763"/>
    </source>
</evidence>
<dbReference type="Pfam" id="PF03531">
    <property type="entry name" value="SSrecog"/>
    <property type="match status" value="1"/>
</dbReference>
<evidence type="ECO:0000313" key="13">
    <source>
        <dbReference type="Proteomes" id="UP000070444"/>
    </source>
</evidence>
<keyword evidence="2 9" id="KW-0158">Chromosome</keyword>
<dbReference type="GO" id="GO:0006281">
    <property type="term" value="P:DNA repair"/>
    <property type="evidence" value="ECO:0007669"/>
    <property type="project" value="UniProtKB-KW"/>
</dbReference>
<comment type="function">
    <text evidence="9">Component of the FACT complex, a general chromatin factor that acts to reorganize nucleosomes. The FACT complex is involved in multiple processes that require DNA as a template such as mRNA elongation, DNA replication and DNA repair. During transcription elongation the FACT complex acts as a histone chaperone that both destabilizes and restores nucleosomal structure. It facilitates the passage of RNA polymerase II and transcription by promoting the dissociation of one histone H2A-H2B dimer from the nucleosome, then subsequently promotes the reestablishment of the nucleosome following the passage of RNA polymerase II.</text>
</comment>
<dbReference type="GO" id="GO:0035101">
    <property type="term" value="C:FACT complex"/>
    <property type="evidence" value="ECO:0007669"/>
    <property type="project" value="TreeGrafter"/>
</dbReference>
<reference evidence="12 13" key="1">
    <citation type="journal article" date="2015" name="Genome Biol. Evol.">
        <title>Phylogenomic analyses indicate that early fungi evolved digesting cell walls of algal ancestors of land plants.</title>
        <authorList>
            <person name="Chang Y."/>
            <person name="Wang S."/>
            <person name="Sekimoto S."/>
            <person name="Aerts A.L."/>
            <person name="Choi C."/>
            <person name="Clum A."/>
            <person name="LaButti K.M."/>
            <person name="Lindquist E.A."/>
            <person name="Yee Ngan C."/>
            <person name="Ohm R.A."/>
            <person name="Salamov A.A."/>
            <person name="Grigoriev I.V."/>
            <person name="Spatafora J.W."/>
            <person name="Berbee M.L."/>
        </authorList>
    </citation>
    <scope>NUCLEOTIDE SEQUENCE [LARGE SCALE GENOMIC DNA]</scope>
    <source>
        <strain evidence="12 13">NRRL 28638</strain>
    </source>
</reference>
<evidence type="ECO:0000313" key="12">
    <source>
        <dbReference type="EMBL" id="KXN67694.1"/>
    </source>
</evidence>
<keyword evidence="6 9" id="KW-0804">Transcription</keyword>
<organism evidence="12 13">
    <name type="scientific">Conidiobolus coronatus (strain ATCC 28846 / CBS 209.66 / NRRL 28638)</name>
    <name type="common">Delacroixia coronata</name>
    <dbReference type="NCBI Taxonomy" id="796925"/>
    <lineage>
        <taxon>Eukaryota</taxon>
        <taxon>Fungi</taxon>
        <taxon>Fungi incertae sedis</taxon>
        <taxon>Zoopagomycota</taxon>
        <taxon>Entomophthoromycotina</taxon>
        <taxon>Entomophthoromycetes</taxon>
        <taxon>Entomophthorales</taxon>
        <taxon>Ancylistaceae</taxon>
        <taxon>Conidiobolus</taxon>
    </lineage>
</organism>
<name>A0A137NYG5_CONC2</name>
<evidence type="ECO:0000256" key="7">
    <source>
        <dbReference type="ARBA" id="ARBA00023204"/>
    </source>
</evidence>
<feature type="compositionally biased region" description="Basic and acidic residues" evidence="10">
    <location>
        <begin position="183"/>
        <end position="198"/>
    </location>
</feature>
<dbReference type="InterPro" id="IPR050454">
    <property type="entry name" value="RTT106/SSRP1_HistChap/FACT"/>
</dbReference>
<dbReference type="EMBL" id="KQ964618">
    <property type="protein sequence ID" value="KXN67694.1"/>
    <property type="molecule type" value="Genomic_DNA"/>
</dbReference>